<dbReference type="Pfam" id="PF14054">
    <property type="entry name" value="DUF4249"/>
    <property type="match status" value="1"/>
</dbReference>
<sequence length="284" mass="32383">MKLYIKSFFVLIVLSITSCEDVIEVSVPSAEPRLVIEASLDWKKGTLGNEQTIQLSTSTPYFDTEKLDPLSGASVKVKNTSTGVEYVFIDQKDGSYNISNFEPVINNTYTLEIIYSNETYSATETLRAVSPIKAVEQTLEGGFYDDVLDVYIFWDDPVDEENYYMIRFIEEGDLLPILEDFPDEFVNGNQLDAFFEKDRDSDDPEAEFNPGDVVDISLYGISKEYFNYVRLLIEQYYSGGDPFSAIPVKLKGNCVNIDNPENYAHGYFRLSEFDTVNYTFVEQE</sequence>
<evidence type="ECO:0000313" key="2">
    <source>
        <dbReference type="Proteomes" id="UP000636004"/>
    </source>
</evidence>
<dbReference type="Proteomes" id="UP000636004">
    <property type="component" value="Unassembled WGS sequence"/>
</dbReference>
<reference evidence="1" key="1">
    <citation type="journal article" date="2014" name="Int. J. Syst. Evol. Microbiol.">
        <title>Complete genome sequence of Corynebacterium casei LMG S-19264T (=DSM 44701T), isolated from a smear-ripened cheese.</title>
        <authorList>
            <consortium name="US DOE Joint Genome Institute (JGI-PGF)"/>
            <person name="Walter F."/>
            <person name="Albersmeier A."/>
            <person name="Kalinowski J."/>
            <person name="Ruckert C."/>
        </authorList>
    </citation>
    <scope>NUCLEOTIDE SEQUENCE</scope>
    <source>
        <strain evidence="1">KCTC 12710</strain>
    </source>
</reference>
<gene>
    <name evidence="1" type="ORF">GCM10007028_29560</name>
</gene>
<organism evidence="1 2">
    <name type="scientific">Algibacter mikhailovii</name>
    <dbReference type="NCBI Taxonomy" id="425498"/>
    <lineage>
        <taxon>Bacteria</taxon>
        <taxon>Pseudomonadati</taxon>
        <taxon>Bacteroidota</taxon>
        <taxon>Flavobacteriia</taxon>
        <taxon>Flavobacteriales</taxon>
        <taxon>Flavobacteriaceae</taxon>
        <taxon>Algibacter</taxon>
    </lineage>
</organism>
<evidence type="ECO:0008006" key="3">
    <source>
        <dbReference type="Google" id="ProtNLM"/>
    </source>
</evidence>
<dbReference type="InterPro" id="IPR025345">
    <property type="entry name" value="DUF4249"/>
</dbReference>
<protein>
    <recommendedName>
        <fullName evidence="3">DUF4249 domain-containing protein</fullName>
    </recommendedName>
</protein>
<dbReference type="EMBL" id="BMWZ01000007">
    <property type="protein sequence ID" value="GGZ89384.1"/>
    <property type="molecule type" value="Genomic_DNA"/>
</dbReference>
<dbReference type="RefSeq" id="WP_189362066.1">
    <property type="nucleotide sequence ID" value="NZ_BMWZ01000007.1"/>
</dbReference>
<dbReference type="PROSITE" id="PS51257">
    <property type="entry name" value="PROKAR_LIPOPROTEIN"/>
    <property type="match status" value="1"/>
</dbReference>
<proteinExistence type="predicted"/>
<evidence type="ECO:0000313" key="1">
    <source>
        <dbReference type="EMBL" id="GGZ89384.1"/>
    </source>
</evidence>
<accession>A0A918RBI6</accession>
<comment type="caution">
    <text evidence="1">The sequence shown here is derived from an EMBL/GenBank/DDBJ whole genome shotgun (WGS) entry which is preliminary data.</text>
</comment>
<reference evidence="1" key="2">
    <citation type="submission" date="2020-09" db="EMBL/GenBank/DDBJ databases">
        <authorList>
            <person name="Sun Q."/>
            <person name="Kim S."/>
        </authorList>
    </citation>
    <scope>NUCLEOTIDE SEQUENCE</scope>
    <source>
        <strain evidence="1">KCTC 12710</strain>
    </source>
</reference>
<name>A0A918RBI6_9FLAO</name>
<keyword evidence="2" id="KW-1185">Reference proteome</keyword>
<dbReference type="AlphaFoldDB" id="A0A918RBI6"/>